<keyword evidence="1" id="KW-0472">Membrane</keyword>
<dbReference type="OrthoDB" id="291355at2"/>
<organism evidence="2 3">
    <name type="scientific">Fimbriiglobus ruber</name>
    <dbReference type="NCBI Taxonomy" id="1908690"/>
    <lineage>
        <taxon>Bacteria</taxon>
        <taxon>Pseudomonadati</taxon>
        <taxon>Planctomycetota</taxon>
        <taxon>Planctomycetia</taxon>
        <taxon>Gemmatales</taxon>
        <taxon>Gemmataceae</taxon>
        <taxon>Fimbriiglobus</taxon>
    </lineage>
</organism>
<accession>A0A225D7K4</accession>
<dbReference type="RefSeq" id="WP_088260797.1">
    <property type="nucleotide sequence ID" value="NZ_NIDE01000020.1"/>
</dbReference>
<dbReference type="Proteomes" id="UP000214646">
    <property type="component" value="Unassembled WGS sequence"/>
</dbReference>
<feature type="transmembrane region" description="Helical" evidence="1">
    <location>
        <begin position="177"/>
        <end position="201"/>
    </location>
</feature>
<protein>
    <submittedName>
        <fullName evidence="2">Uncharacterized protein</fullName>
    </submittedName>
</protein>
<dbReference type="EMBL" id="NIDE01000020">
    <property type="protein sequence ID" value="OWK34528.1"/>
    <property type="molecule type" value="Genomic_DNA"/>
</dbReference>
<comment type="caution">
    <text evidence="2">The sequence shown here is derived from an EMBL/GenBank/DDBJ whole genome shotgun (WGS) entry which is preliminary data.</text>
</comment>
<feature type="transmembrane region" description="Helical" evidence="1">
    <location>
        <begin position="221"/>
        <end position="242"/>
    </location>
</feature>
<feature type="transmembrane region" description="Helical" evidence="1">
    <location>
        <begin position="145"/>
        <end position="165"/>
    </location>
</feature>
<proteinExistence type="predicted"/>
<feature type="transmembrane region" description="Helical" evidence="1">
    <location>
        <begin position="111"/>
        <end position="133"/>
    </location>
</feature>
<keyword evidence="1" id="KW-1133">Transmembrane helix</keyword>
<evidence type="ECO:0000313" key="2">
    <source>
        <dbReference type="EMBL" id="OWK34528.1"/>
    </source>
</evidence>
<name>A0A225D7K4_9BACT</name>
<gene>
    <name evidence="2" type="ORF">FRUB_10499</name>
</gene>
<dbReference type="AlphaFoldDB" id="A0A225D7K4"/>
<reference evidence="3" key="1">
    <citation type="submission" date="2017-06" db="EMBL/GenBank/DDBJ databases">
        <title>Genome analysis of Fimbriiglobus ruber SP5, the first member of the order Planctomycetales with confirmed chitinolytic capability.</title>
        <authorList>
            <person name="Ravin N.V."/>
            <person name="Rakitin A.L."/>
            <person name="Ivanova A.A."/>
            <person name="Beletsky A.V."/>
            <person name="Kulichevskaya I.S."/>
            <person name="Mardanov A.V."/>
            <person name="Dedysh S.N."/>
        </authorList>
    </citation>
    <scope>NUCLEOTIDE SEQUENCE [LARGE SCALE GENOMIC DNA]</scope>
    <source>
        <strain evidence="3">SP5</strain>
    </source>
</reference>
<evidence type="ECO:0000313" key="3">
    <source>
        <dbReference type="Proteomes" id="UP000214646"/>
    </source>
</evidence>
<keyword evidence="1" id="KW-0812">Transmembrane</keyword>
<keyword evidence="3" id="KW-1185">Reference proteome</keyword>
<evidence type="ECO:0000256" key="1">
    <source>
        <dbReference type="SAM" id="Phobius"/>
    </source>
</evidence>
<sequence length="258" mass="28572">MTELMVHVERVVRPVRAGPGRKMKMREELLAHLAAIYGEERARFGDDTLALRLAVQRFGDPAELTKELQATVPRVERFLMTPLPGTDWERRATRWSQPRPDESSLRHAARVAAVFAGFVLANICLIPVLRYASGVSWSALRIDPATAAVVTAHAFVSAMLCVGFIRATSGRLTRRSLLVAVACAAPLLAGGPVLLSALHALQSDNLLWVDLVHPEGKDHTLRVVASGLFWLVMCAVVCRFVFARYRRITEWTELEING</sequence>